<dbReference type="Proteomes" id="UP000006727">
    <property type="component" value="Chromosome 5"/>
</dbReference>
<dbReference type="PANTHER" id="PTHR11439">
    <property type="entry name" value="GAG-POL-RELATED RETROTRANSPOSON"/>
    <property type="match status" value="1"/>
</dbReference>
<dbReference type="Gramene" id="Pp3c5_12890V3.1">
    <property type="protein sequence ID" value="PAC:32955139.CDS.1"/>
    <property type="gene ID" value="Pp3c5_12890"/>
</dbReference>
<reference evidence="1 3" key="1">
    <citation type="journal article" date="2008" name="Science">
        <title>The Physcomitrella genome reveals evolutionary insights into the conquest of land by plants.</title>
        <authorList>
            <person name="Rensing S."/>
            <person name="Lang D."/>
            <person name="Zimmer A."/>
            <person name="Terry A."/>
            <person name="Salamov A."/>
            <person name="Shapiro H."/>
            <person name="Nishiyama T."/>
            <person name="Perroud P.-F."/>
            <person name="Lindquist E."/>
            <person name="Kamisugi Y."/>
            <person name="Tanahashi T."/>
            <person name="Sakakibara K."/>
            <person name="Fujita T."/>
            <person name="Oishi K."/>
            <person name="Shin-I T."/>
            <person name="Kuroki Y."/>
            <person name="Toyoda A."/>
            <person name="Suzuki Y."/>
            <person name="Hashimoto A."/>
            <person name="Yamaguchi K."/>
            <person name="Sugano A."/>
            <person name="Kohara Y."/>
            <person name="Fujiyama A."/>
            <person name="Anterola A."/>
            <person name="Aoki S."/>
            <person name="Ashton N."/>
            <person name="Barbazuk W.B."/>
            <person name="Barker E."/>
            <person name="Bennetzen J."/>
            <person name="Bezanilla M."/>
            <person name="Blankenship R."/>
            <person name="Cho S.H."/>
            <person name="Dutcher S."/>
            <person name="Estelle M."/>
            <person name="Fawcett J.A."/>
            <person name="Gundlach H."/>
            <person name="Hanada K."/>
            <person name="Heyl A."/>
            <person name="Hicks K.A."/>
            <person name="Hugh J."/>
            <person name="Lohr M."/>
            <person name="Mayer K."/>
            <person name="Melkozernov A."/>
            <person name="Murata T."/>
            <person name="Nelson D."/>
            <person name="Pils B."/>
            <person name="Prigge M."/>
            <person name="Reiss B."/>
            <person name="Renner T."/>
            <person name="Rombauts S."/>
            <person name="Rushton P."/>
            <person name="Sanderfoot A."/>
            <person name="Schween G."/>
            <person name="Shiu S.-H."/>
            <person name="Stueber K."/>
            <person name="Theodoulou F.L."/>
            <person name="Tu H."/>
            <person name="Van de Peer Y."/>
            <person name="Verrier P.J."/>
            <person name="Waters E."/>
            <person name="Wood A."/>
            <person name="Yang L."/>
            <person name="Cove D."/>
            <person name="Cuming A."/>
            <person name="Hasebe M."/>
            <person name="Lucas S."/>
            <person name="Mishler D.B."/>
            <person name="Reski R."/>
            <person name="Grigoriev I."/>
            <person name="Quatrano R.S."/>
            <person name="Boore J.L."/>
        </authorList>
    </citation>
    <scope>NUCLEOTIDE SEQUENCE [LARGE SCALE GENOMIC DNA]</scope>
    <source>
        <strain evidence="2 3">cv. Gransden 2004</strain>
    </source>
</reference>
<dbReference type="PaxDb" id="3218-PP1S440_7V6.1"/>
<name>A0A2K1KJI3_PHYPA</name>
<evidence type="ECO:0000313" key="2">
    <source>
        <dbReference type="EnsemblPlants" id="PAC:32955139.CDS.1"/>
    </source>
</evidence>
<dbReference type="EnsemblPlants" id="Pp3c5_12890V3.1">
    <property type="protein sequence ID" value="PAC:32955139.CDS.1"/>
    <property type="gene ID" value="Pp3c5_12890"/>
</dbReference>
<dbReference type="OMA" id="DITCAIN"/>
<sequence>MFPYANAVGFLNWTTICMRLDLSFATSVLNQNMHDPSPAHVRACKHAFQCLRGMLDYHLKYRCNLRSPTPMYGFFDADGASKLDEQRSTSGCYYLLSNCVVNWSSFRQRLIAFSSTKAEYMAMATTAFELV</sequence>
<reference evidence="2" key="3">
    <citation type="submission" date="2020-12" db="UniProtKB">
        <authorList>
            <consortium name="EnsemblPlants"/>
        </authorList>
    </citation>
    <scope>IDENTIFICATION</scope>
</reference>
<evidence type="ECO:0000313" key="3">
    <source>
        <dbReference type="Proteomes" id="UP000006727"/>
    </source>
</evidence>
<keyword evidence="3" id="KW-1185">Reference proteome</keyword>
<dbReference type="AlphaFoldDB" id="A0A2K1KJI3"/>
<dbReference type="EMBL" id="ABEU02000005">
    <property type="protein sequence ID" value="PNR53923.1"/>
    <property type="molecule type" value="Genomic_DNA"/>
</dbReference>
<dbReference type="STRING" id="3218.A0A2K1KJI3"/>
<dbReference type="PANTHER" id="PTHR11439:SF463">
    <property type="entry name" value="REVERSE TRANSCRIPTASE TY1_COPIA-TYPE DOMAIN-CONTAINING PROTEIN"/>
    <property type="match status" value="1"/>
</dbReference>
<protein>
    <recommendedName>
        <fullName evidence="4">Reverse transcriptase Ty1/copia-type domain-containing protein</fullName>
    </recommendedName>
</protein>
<evidence type="ECO:0000313" key="1">
    <source>
        <dbReference type="EMBL" id="PNR53923.1"/>
    </source>
</evidence>
<dbReference type="InParanoid" id="A0A2K1KJI3"/>
<organism evidence="1">
    <name type="scientific">Physcomitrium patens</name>
    <name type="common">Spreading-leaved earth moss</name>
    <name type="synonym">Physcomitrella patens</name>
    <dbReference type="NCBI Taxonomy" id="3218"/>
    <lineage>
        <taxon>Eukaryota</taxon>
        <taxon>Viridiplantae</taxon>
        <taxon>Streptophyta</taxon>
        <taxon>Embryophyta</taxon>
        <taxon>Bryophyta</taxon>
        <taxon>Bryophytina</taxon>
        <taxon>Bryopsida</taxon>
        <taxon>Funariidae</taxon>
        <taxon>Funariales</taxon>
        <taxon>Funariaceae</taxon>
        <taxon>Physcomitrium</taxon>
    </lineage>
</organism>
<proteinExistence type="predicted"/>
<dbReference type="CDD" id="cd09272">
    <property type="entry name" value="RNase_HI_RT_Ty1"/>
    <property type="match status" value="1"/>
</dbReference>
<gene>
    <name evidence="1" type="ORF">PHYPA_007598</name>
</gene>
<evidence type="ECO:0008006" key="4">
    <source>
        <dbReference type="Google" id="ProtNLM"/>
    </source>
</evidence>
<reference evidence="1 3" key="2">
    <citation type="journal article" date="2018" name="Plant J.">
        <title>The Physcomitrella patens chromosome-scale assembly reveals moss genome structure and evolution.</title>
        <authorList>
            <person name="Lang D."/>
            <person name="Ullrich K.K."/>
            <person name="Murat F."/>
            <person name="Fuchs J."/>
            <person name="Jenkins J."/>
            <person name="Haas F.B."/>
            <person name="Piednoel M."/>
            <person name="Gundlach H."/>
            <person name="Van Bel M."/>
            <person name="Meyberg R."/>
            <person name="Vives C."/>
            <person name="Morata J."/>
            <person name="Symeonidi A."/>
            <person name="Hiss M."/>
            <person name="Muchero W."/>
            <person name="Kamisugi Y."/>
            <person name="Saleh O."/>
            <person name="Blanc G."/>
            <person name="Decker E.L."/>
            <person name="van Gessel N."/>
            <person name="Grimwood J."/>
            <person name="Hayes R.D."/>
            <person name="Graham S.W."/>
            <person name="Gunter L.E."/>
            <person name="McDaniel S.F."/>
            <person name="Hoernstein S.N.W."/>
            <person name="Larsson A."/>
            <person name="Li F.W."/>
            <person name="Perroud P.F."/>
            <person name="Phillips J."/>
            <person name="Ranjan P."/>
            <person name="Rokshar D.S."/>
            <person name="Rothfels C.J."/>
            <person name="Schneider L."/>
            <person name="Shu S."/>
            <person name="Stevenson D.W."/>
            <person name="Thummler F."/>
            <person name="Tillich M."/>
            <person name="Villarreal Aguilar J.C."/>
            <person name="Widiez T."/>
            <person name="Wong G.K."/>
            <person name="Wymore A."/>
            <person name="Zhang Y."/>
            <person name="Zimmer A.D."/>
            <person name="Quatrano R.S."/>
            <person name="Mayer K.F.X."/>
            <person name="Goodstein D."/>
            <person name="Casacuberta J.M."/>
            <person name="Vandepoele K."/>
            <person name="Reski R."/>
            <person name="Cuming A.C."/>
            <person name="Tuskan G.A."/>
            <person name="Maumus F."/>
            <person name="Salse J."/>
            <person name="Schmutz J."/>
            <person name="Rensing S.A."/>
        </authorList>
    </citation>
    <scope>NUCLEOTIDE SEQUENCE [LARGE SCALE GENOMIC DNA]</scope>
    <source>
        <strain evidence="2 3">cv. Gransden 2004</strain>
    </source>
</reference>
<accession>A0A2K1KJI3</accession>